<keyword evidence="4" id="KW-1015">Disulfide bond</keyword>
<name>D0LXX5_HALO1</name>
<proteinExistence type="predicted"/>
<protein>
    <submittedName>
        <fullName evidence="8">EGF-like domain protein</fullName>
    </submittedName>
</protein>
<dbReference type="InterPro" id="IPR000742">
    <property type="entry name" value="EGF"/>
</dbReference>
<evidence type="ECO:0000256" key="2">
    <source>
        <dbReference type="ARBA" id="ARBA00022734"/>
    </source>
</evidence>
<keyword evidence="1" id="KW-0479">Metal-binding</keyword>
<dbReference type="SUPFAM" id="SSF56496">
    <property type="entry name" value="Fibrinogen C-terminal domain-like"/>
    <property type="match status" value="1"/>
</dbReference>
<evidence type="ECO:0000313" key="8">
    <source>
        <dbReference type="EMBL" id="ACY14330.1"/>
    </source>
</evidence>
<dbReference type="InterPro" id="IPR036056">
    <property type="entry name" value="Fibrinogen-like_C"/>
</dbReference>
<dbReference type="STRING" id="502025.Hoch_1781"/>
<dbReference type="HOGENOM" id="CLU_743478_0_0_7"/>
<dbReference type="InterPro" id="IPR014716">
    <property type="entry name" value="Fibrinogen_a/b/g_C_1"/>
</dbReference>
<dbReference type="EMBL" id="CP001804">
    <property type="protein sequence ID" value="ACY14330.1"/>
    <property type="molecule type" value="Genomic_DNA"/>
</dbReference>
<dbReference type="PANTHER" id="PTHR16146">
    <property type="entry name" value="INTELECTIN"/>
    <property type="match status" value="1"/>
</dbReference>
<evidence type="ECO:0000313" key="9">
    <source>
        <dbReference type="Proteomes" id="UP000001880"/>
    </source>
</evidence>
<evidence type="ECO:0000256" key="5">
    <source>
        <dbReference type="SAM" id="MobiDB-lite"/>
    </source>
</evidence>
<feature type="region of interest" description="Disordered" evidence="5">
    <location>
        <begin position="44"/>
        <end position="87"/>
    </location>
</feature>
<dbReference type="PROSITE" id="PS51257">
    <property type="entry name" value="PROKAR_LIPOPROTEIN"/>
    <property type="match status" value="1"/>
</dbReference>
<dbReference type="InterPro" id="IPR002181">
    <property type="entry name" value="Fibrinogen_a/b/g_C_dom"/>
</dbReference>
<sequence length="372" mass="38853">MSRWFWVGVSFLLGGCFAPNYPEGVACSQAQTCPPGQRCDPASSTCRVSAPEPADDAGAAPDSAGPTPADAGAARDGGGGAVDAAASDAGPGPCADAPCGDNASCSVSDDAPEGYACTCAAGFVPRAAEPGCRLPRSCRELLGAQPDSGDGVYSLAPEGEAAGAALASYCDMSTDGGGWTLVQRTVWAFSDSGALRTDYQSFREQTIGAPAPGQAFRAPARLWPLLQETREHLMREVPRRASDGGDCGALYYTASEGVWSVPAGGGATLTGAVDPNILFNGTTALSALDDGPSTDCVADYQAVPWLYERCCSTCPTFENNYWRDEPHPMSSRMNIADLFGETMFTQCAPAEPRRSDNNSTFYGINVMEYYLR</sequence>
<keyword evidence="3" id="KW-0106">Calcium</keyword>
<dbReference type="AlphaFoldDB" id="D0LXX5"/>
<evidence type="ECO:0000259" key="7">
    <source>
        <dbReference type="PROSITE" id="PS51406"/>
    </source>
</evidence>
<evidence type="ECO:0000256" key="3">
    <source>
        <dbReference type="ARBA" id="ARBA00022837"/>
    </source>
</evidence>
<evidence type="ECO:0000256" key="4">
    <source>
        <dbReference type="ARBA" id="ARBA00023157"/>
    </source>
</evidence>
<keyword evidence="2" id="KW-0430">Lectin</keyword>
<dbReference type="KEGG" id="hoh:Hoch_1781"/>
<reference evidence="8 9" key="1">
    <citation type="journal article" date="2010" name="Stand. Genomic Sci.">
        <title>Complete genome sequence of Haliangium ochraceum type strain (SMP-2).</title>
        <authorList>
            <consortium name="US DOE Joint Genome Institute (JGI-PGF)"/>
            <person name="Ivanova N."/>
            <person name="Daum C."/>
            <person name="Lang E."/>
            <person name="Abt B."/>
            <person name="Kopitz M."/>
            <person name="Saunders E."/>
            <person name="Lapidus A."/>
            <person name="Lucas S."/>
            <person name="Glavina Del Rio T."/>
            <person name="Nolan M."/>
            <person name="Tice H."/>
            <person name="Copeland A."/>
            <person name="Cheng J.F."/>
            <person name="Chen F."/>
            <person name="Bruce D."/>
            <person name="Goodwin L."/>
            <person name="Pitluck S."/>
            <person name="Mavromatis K."/>
            <person name="Pati A."/>
            <person name="Mikhailova N."/>
            <person name="Chen A."/>
            <person name="Palaniappan K."/>
            <person name="Land M."/>
            <person name="Hauser L."/>
            <person name="Chang Y.J."/>
            <person name="Jeffries C.D."/>
            <person name="Detter J.C."/>
            <person name="Brettin T."/>
            <person name="Rohde M."/>
            <person name="Goker M."/>
            <person name="Bristow J."/>
            <person name="Markowitz V."/>
            <person name="Eisen J.A."/>
            <person name="Hugenholtz P."/>
            <person name="Kyrpides N.C."/>
            <person name="Klenk H.P."/>
        </authorList>
    </citation>
    <scope>NUCLEOTIDE SEQUENCE [LARGE SCALE GENOMIC DNA]</scope>
    <source>
        <strain evidence="9">DSM 14365 / CIP 107738 / JCM 11303 / AJ 13395 / SMP-2</strain>
    </source>
</reference>
<dbReference type="Gene3D" id="3.90.215.10">
    <property type="entry name" value="Gamma Fibrinogen, chain A, domain 1"/>
    <property type="match status" value="1"/>
</dbReference>
<keyword evidence="9" id="KW-1185">Reference proteome</keyword>
<dbReference type="RefSeq" id="WP_012826938.1">
    <property type="nucleotide sequence ID" value="NC_013440.1"/>
</dbReference>
<dbReference type="PANTHER" id="PTHR16146:SF46">
    <property type="entry name" value="INTELECTIN-1A-RELATED"/>
    <property type="match status" value="1"/>
</dbReference>
<dbReference type="PROSITE" id="PS51406">
    <property type="entry name" value="FIBRINOGEN_C_2"/>
    <property type="match status" value="1"/>
</dbReference>
<dbReference type="GO" id="GO:0005615">
    <property type="term" value="C:extracellular space"/>
    <property type="evidence" value="ECO:0007669"/>
    <property type="project" value="TreeGrafter"/>
</dbReference>
<dbReference type="GO" id="GO:0046872">
    <property type="term" value="F:metal ion binding"/>
    <property type="evidence" value="ECO:0007669"/>
    <property type="project" value="UniProtKB-KW"/>
</dbReference>
<dbReference type="Proteomes" id="UP000001880">
    <property type="component" value="Chromosome"/>
</dbReference>
<dbReference type="NCBIfam" id="NF040941">
    <property type="entry name" value="GGGWT_bact"/>
    <property type="match status" value="1"/>
</dbReference>
<organism evidence="8 9">
    <name type="scientific">Haliangium ochraceum (strain DSM 14365 / JCM 11303 / SMP-2)</name>
    <dbReference type="NCBI Taxonomy" id="502025"/>
    <lineage>
        <taxon>Bacteria</taxon>
        <taxon>Pseudomonadati</taxon>
        <taxon>Myxococcota</taxon>
        <taxon>Polyangia</taxon>
        <taxon>Haliangiales</taxon>
        <taxon>Kofleriaceae</taxon>
        <taxon>Haliangium</taxon>
    </lineage>
</organism>
<feature type="domain" description="Fibrinogen C-terminal" evidence="7">
    <location>
        <begin position="129"/>
        <end position="184"/>
    </location>
</feature>
<evidence type="ECO:0000259" key="6">
    <source>
        <dbReference type="PROSITE" id="PS50026"/>
    </source>
</evidence>
<dbReference type="OrthoDB" id="5514547at2"/>
<dbReference type="GO" id="GO:0070492">
    <property type="term" value="F:oligosaccharide binding"/>
    <property type="evidence" value="ECO:0007669"/>
    <property type="project" value="TreeGrafter"/>
</dbReference>
<dbReference type="PROSITE" id="PS50026">
    <property type="entry name" value="EGF_3"/>
    <property type="match status" value="1"/>
</dbReference>
<dbReference type="Pfam" id="PF00147">
    <property type="entry name" value="Fibrinogen_C"/>
    <property type="match status" value="1"/>
</dbReference>
<feature type="compositionally biased region" description="Low complexity" evidence="5">
    <location>
        <begin position="50"/>
        <end position="74"/>
    </location>
</feature>
<feature type="domain" description="EGF-like" evidence="6">
    <location>
        <begin position="90"/>
        <end position="129"/>
    </location>
</feature>
<evidence type="ECO:0000256" key="1">
    <source>
        <dbReference type="ARBA" id="ARBA00022723"/>
    </source>
</evidence>
<gene>
    <name evidence="8" type="ordered locus">Hoch_1781</name>
</gene>
<accession>D0LXX5</accession>